<dbReference type="Pfam" id="PF13473">
    <property type="entry name" value="Cupredoxin_1"/>
    <property type="match status" value="1"/>
</dbReference>
<evidence type="ECO:0000313" key="4">
    <source>
        <dbReference type="Proteomes" id="UP000027093"/>
    </source>
</evidence>
<dbReference type="Proteomes" id="UP000027093">
    <property type="component" value="Chromosome"/>
</dbReference>
<dbReference type="SUPFAM" id="SSF49503">
    <property type="entry name" value="Cupredoxins"/>
    <property type="match status" value="1"/>
</dbReference>
<proteinExistence type="predicted"/>
<reference evidence="3 4" key="1">
    <citation type="journal article" date="2014" name="Int. J. Syst. Evol. Microbiol.">
        <title>Nitrososphaera viennensis gen. nov., sp. nov., an aerobic and mesophilic, ammonia-oxidizing archaeon from soil and a member of the archaeal phylum Thaumarchaeota.</title>
        <authorList>
            <person name="Stieglmeier M."/>
            <person name="Klingl A."/>
            <person name="Alves R.J."/>
            <person name="Rittmann S.K."/>
            <person name="Melcher M."/>
            <person name="Leisch N."/>
            <person name="Schleper C."/>
        </authorList>
    </citation>
    <scope>NUCLEOTIDE SEQUENCE [LARGE SCALE GENOMIC DNA]</scope>
    <source>
        <strain evidence="3">EN76</strain>
    </source>
</reference>
<evidence type="ECO:0000259" key="2">
    <source>
        <dbReference type="Pfam" id="PF13473"/>
    </source>
</evidence>
<dbReference type="RefSeq" id="WP_075055211.1">
    <property type="nucleotide sequence ID" value="NZ_CP007536.1"/>
</dbReference>
<dbReference type="InterPro" id="IPR008972">
    <property type="entry name" value="Cupredoxin"/>
</dbReference>
<dbReference type="STRING" id="926571.NVIE_021960"/>
<dbReference type="AlphaFoldDB" id="A0A060HTN9"/>
<keyword evidence="1" id="KW-0472">Membrane</keyword>
<feature type="transmembrane region" description="Helical" evidence="1">
    <location>
        <begin position="20"/>
        <end position="38"/>
    </location>
</feature>
<protein>
    <submittedName>
        <fullName evidence="3">Putative nitrous-oxide reductase NosZ</fullName>
    </submittedName>
</protein>
<accession>A0A060HTN9</accession>
<keyword evidence="4" id="KW-1185">Reference proteome</keyword>
<dbReference type="InterPro" id="IPR028096">
    <property type="entry name" value="EfeO_Cupredoxin"/>
</dbReference>
<keyword evidence="1" id="KW-1133">Transmembrane helix</keyword>
<keyword evidence="1" id="KW-0812">Transmembrane</keyword>
<evidence type="ECO:0000256" key="1">
    <source>
        <dbReference type="SAM" id="Phobius"/>
    </source>
</evidence>
<feature type="domain" description="EfeO-type cupredoxin-like" evidence="2">
    <location>
        <begin position="95"/>
        <end position="163"/>
    </location>
</feature>
<name>A0A060HTN9_9ARCH</name>
<dbReference type="Gene3D" id="2.60.40.420">
    <property type="entry name" value="Cupredoxins - blue copper proteins"/>
    <property type="match status" value="1"/>
</dbReference>
<gene>
    <name evidence="3" type="ORF">NVIE_021960</name>
</gene>
<dbReference type="EMBL" id="CP007536">
    <property type="protein sequence ID" value="AIC16457.1"/>
    <property type="molecule type" value="Genomic_DNA"/>
</dbReference>
<dbReference type="KEGG" id="nvn:NVIE_021960"/>
<dbReference type="OrthoDB" id="8698at2157"/>
<sequence>MKKQKERPKPRFTRNRAVAIGAIAAVVSLVGFFGYRALVPVNGTSPVLGFPTNDFIKATHSKSGYFYLSQASGSVKGLRSTGGSSAHINPSYVYSKGELVSFHFINEDYDTHSKHNFNIDAFNVHTKDLGYFGTETVSFVADKTGTFDYYCSIHPEMKGTITVEG</sequence>
<organism evidence="3 4">
    <name type="scientific">Nitrososphaera viennensis EN76</name>
    <dbReference type="NCBI Taxonomy" id="926571"/>
    <lineage>
        <taxon>Archaea</taxon>
        <taxon>Nitrososphaerota</taxon>
        <taxon>Nitrososphaeria</taxon>
        <taxon>Nitrososphaerales</taxon>
        <taxon>Nitrososphaeraceae</taxon>
        <taxon>Nitrososphaera</taxon>
    </lineage>
</organism>
<dbReference type="HOGENOM" id="CLU_1691619_0_0_2"/>
<evidence type="ECO:0000313" key="3">
    <source>
        <dbReference type="EMBL" id="AIC16457.1"/>
    </source>
</evidence>
<dbReference type="GeneID" id="74947438"/>